<protein>
    <submittedName>
        <fullName evidence="1">Uncharacterized protein</fullName>
    </submittedName>
</protein>
<reference evidence="1 2" key="1">
    <citation type="submission" date="2023-11" db="EMBL/GenBank/DDBJ databases">
        <title>From the Deep-Sea to the Surface: Bacterial Genomes Isolated from the Moytirra Hydrothermal Vent Plume.</title>
        <authorList>
            <person name="Major S.R."/>
        </authorList>
    </citation>
    <scope>NUCLEOTIDE SEQUENCE [LARGE SCALE GENOMIC DNA]</scope>
    <source>
        <strain evidence="1 2">OXR-9</strain>
    </source>
</reference>
<evidence type="ECO:0000313" key="2">
    <source>
        <dbReference type="Proteomes" id="UP001326567"/>
    </source>
</evidence>
<dbReference type="Proteomes" id="UP001326567">
    <property type="component" value="Chromosome"/>
</dbReference>
<keyword evidence="2" id="KW-1185">Reference proteome</keyword>
<organism evidence="1 2">
    <name type="scientific">Sulfitobacter faviae</name>
    <dbReference type="NCBI Taxonomy" id="1775881"/>
    <lineage>
        <taxon>Bacteria</taxon>
        <taxon>Pseudomonadati</taxon>
        <taxon>Pseudomonadota</taxon>
        <taxon>Alphaproteobacteria</taxon>
        <taxon>Rhodobacterales</taxon>
        <taxon>Roseobacteraceae</taxon>
        <taxon>Sulfitobacter</taxon>
    </lineage>
</organism>
<accession>A0ABZ0V329</accession>
<sequence>MNVTHMNKGPKVAHSLEGSILTVGQNIVLDLNEEQEDVERVISLFVDDEGQLQESGKRYAAVIVVPPRRYLDEEVDDVVDGEEVVQIIPVAQPCQVAAVTLQLWSIDETADPTENEE</sequence>
<gene>
    <name evidence="1" type="ORF">T7987_07700</name>
</gene>
<dbReference type="EMBL" id="CP139725">
    <property type="protein sequence ID" value="WPZ23103.1"/>
    <property type="molecule type" value="Genomic_DNA"/>
</dbReference>
<proteinExistence type="predicted"/>
<dbReference type="RefSeq" id="WP_322329579.1">
    <property type="nucleotide sequence ID" value="NZ_CP139725.1"/>
</dbReference>
<evidence type="ECO:0000313" key="1">
    <source>
        <dbReference type="EMBL" id="WPZ23103.1"/>
    </source>
</evidence>
<name>A0ABZ0V329_9RHOB</name>